<name>A0ABP9LTC6_9FLAO</name>
<comment type="caution">
    <text evidence="1">The sequence shown here is derived from an EMBL/GenBank/DDBJ whole genome shotgun (WGS) entry which is preliminary data.</text>
</comment>
<dbReference type="EMBL" id="BAABHX010000001">
    <property type="protein sequence ID" value="GAA5083008.1"/>
    <property type="molecule type" value="Genomic_DNA"/>
</dbReference>
<gene>
    <name evidence="1" type="ORF">GCM10023210_01030</name>
</gene>
<sequence>MDATHKHKVISSSVLKNFGMLVTITDVENGFQKGMVLKSVDSGLYWEVQERILFSEKEIKFEGETETRIHTNIRNIDKVQNEFDKNIFEYKIKPIGHNEKPEVNDFLVFTVTVAVRIPLEIIDIYEDYLLLKINEDDTGILHKKYINNKIAKIGDYVCHCEHRFHDLVDKNGNFIYR</sequence>
<dbReference type="Proteomes" id="UP001500353">
    <property type="component" value="Unassembled WGS sequence"/>
</dbReference>
<evidence type="ECO:0000313" key="2">
    <source>
        <dbReference type="Proteomes" id="UP001500353"/>
    </source>
</evidence>
<protein>
    <submittedName>
        <fullName evidence="1">Uncharacterized protein</fullName>
    </submittedName>
</protein>
<accession>A0ABP9LTC6</accession>
<proteinExistence type="predicted"/>
<organism evidence="1 2">
    <name type="scientific">Chryseobacterium ginsengisoli</name>
    <dbReference type="NCBI Taxonomy" id="363853"/>
    <lineage>
        <taxon>Bacteria</taxon>
        <taxon>Pseudomonadati</taxon>
        <taxon>Bacteroidota</taxon>
        <taxon>Flavobacteriia</taxon>
        <taxon>Flavobacteriales</taxon>
        <taxon>Weeksellaceae</taxon>
        <taxon>Chryseobacterium group</taxon>
        <taxon>Chryseobacterium</taxon>
    </lineage>
</organism>
<reference evidence="2" key="1">
    <citation type="journal article" date="2019" name="Int. J. Syst. Evol. Microbiol.">
        <title>The Global Catalogue of Microorganisms (GCM) 10K type strain sequencing project: providing services to taxonomists for standard genome sequencing and annotation.</title>
        <authorList>
            <consortium name="The Broad Institute Genomics Platform"/>
            <consortium name="The Broad Institute Genome Sequencing Center for Infectious Disease"/>
            <person name="Wu L."/>
            <person name="Ma J."/>
        </authorList>
    </citation>
    <scope>NUCLEOTIDE SEQUENCE [LARGE SCALE GENOMIC DNA]</scope>
    <source>
        <strain evidence="2">JCM 18019</strain>
    </source>
</reference>
<keyword evidence="2" id="KW-1185">Reference proteome</keyword>
<evidence type="ECO:0000313" key="1">
    <source>
        <dbReference type="EMBL" id="GAA5083008.1"/>
    </source>
</evidence>